<dbReference type="GO" id="GO:0006352">
    <property type="term" value="P:DNA-templated transcription initiation"/>
    <property type="evidence" value="ECO:0007669"/>
    <property type="project" value="InterPro"/>
</dbReference>
<keyword evidence="3" id="KW-0731">Sigma factor</keyword>
<dbReference type="InterPro" id="IPR036388">
    <property type="entry name" value="WH-like_DNA-bd_sf"/>
</dbReference>
<dbReference type="RefSeq" id="WP_196992130.1">
    <property type="nucleotide sequence ID" value="NZ_JADWYR010000002.1"/>
</dbReference>
<dbReference type="SUPFAM" id="SSF88659">
    <property type="entry name" value="Sigma3 and sigma4 domains of RNA polymerase sigma factors"/>
    <property type="match status" value="1"/>
</dbReference>
<evidence type="ECO:0000256" key="2">
    <source>
        <dbReference type="ARBA" id="ARBA00023015"/>
    </source>
</evidence>
<dbReference type="PANTHER" id="PTHR43133">
    <property type="entry name" value="RNA POLYMERASE ECF-TYPE SIGMA FACTO"/>
    <property type="match status" value="1"/>
</dbReference>
<comment type="similarity">
    <text evidence="1">Belongs to the sigma-70 factor family. ECF subfamily.</text>
</comment>
<dbReference type="Pfam" id="PF04542">
    <property type="entry name" value="Sigma70_r2"/>
    <property type="match status" value="1"/>
</dbReference>
<evidence type="ECO:0000256" key="1">
    <source>
        <dbReference type="ARBA" id="ARBA00010641"/>
    </source>
</evidence>
<reference evidence="7" key="1">
    <citation type="submission" date="2020-11" db="EMBL/GenBank/DDBJ databases">
        <title>Bacterial whole genome sequence for Panacibacter sp. DH6.</title>
        <authorList>
            <person name="Le V."/>
            <person name="Ko S."/>
            <person name="Ahn C.-Y."/>
            <person name="Oh H.-M."/>
        </authorList>
    </citation>
    <scope>NUCLEOTIDE SEQUENCE</scope>
    <source>
        <strain evidence="7">DH6</strain>
    </source>
</reference>
<dbReference type="NCBIfam" id="TIGR02937">
    <property type="entry name" value="sigma70-ECF"/>
    <property type="match status" value="1"/>
</dbReference>
<dbReference type="InterPro" id="IPR013325">
    <property type="entry name" value="RNA_pol_sigma_r2"/>
</dbReference>
<evidence type="ECO:0000259" key="6">
    <source>
        <dbReference type="Pfam" id="PF08281"/>
    </source>
</evidence>
<dbReference type="Gene3D" id="1.10.10.10">
    <property type="entry name" value="Winged helix-like DNA-binding domain superfamily/Winged helix DNA-binding domain"/>
    <property type="match status" value="1"/>
</dbReference>
<evidence type="ECO:0000313" key="7">
    <source>
        <dbReference type="EMBL" id="MBG9378072.1"/>
    </source>
</evidence>
<organism evidence="7 8">
    <name type="scientific">Panacibacter microcysteis</name>
    <dbReference type="NCBI Taxonomy" id="2793269"/>
    <lineage>
        <taxon>Bacteria</taxon>
        <taxon>Pseudomonadati</taxon>
        <taxon>Bacteroidota</taxon>
        <taxon>Chitinophagia</taxon>
        <taxon>Chitinophagales</taxon>
        <taxon>Chitinophagaceae</taxon>
        <taxon>Panacibacter</taxon>
    </lineage>
</organism>
<protein>
    <submittedName>
        <fullName evidence="7">RNA polymerase sigma factor</fullName>
    </submittedName>
</protein>
<dbReference type="InterPro" id="IPR007627">
    <property type="entry name" value="RNA_pol_sigma70_r2"/>
</dbReference>
<accession>A0A931GZ88</accession>
<dbReference type="EMBL" id="JADWYR010000002">
    <property type="protein sequence ID" value="MBG9378072.1"/>
    <property type="molecule type" value="Genomic_DNA"/>
</dbReference>
<dbReference type="GO" id="GO:0003677">
    <property type="term" value="F:DNA binding"/>
    <property type="evidence" value="ECO:0007669"/>
    <property type="project" value="InterPro"/>
</dbReference>
<evidence type="ECO:0000256" key="4">
    <source>
        <dbReference type="ARBA" id="ARBA00023163"/>
    </source>
</evidence>
<dbReference type="GO" id="GO:0016987">
    <property type="term" value="F:sigma factor activity"/>
    <property type="evidence" value="ECO:0007669"/>
    <property type="project" value="UniProtKB-KW"/>
</dbReference>
<dbReference type="Gene3D" id="1.10.1740.10">
    <property type="match status" value="1"/>
</dbReference>
<keyword evidence="2" id="KW-0805">Transcription regulation</keyword>
<dbReference type="InterPro" id="IPR014284">
    <property type="entry name" value="RNA_pol_sigma-70_dom"/>
</dbReference>
<sequence length="164" mass="19370">MTKNKQTFLLLLEQHKGILIKICNAYCQAKDDKEDLSQEIVYNLWKAFANYTPDHKFSTWLYRVALNVAISYYRKEKRSLQYTPYDENLIVFSEEGYNKELEGNLLLLQQFIFELKEIDKSIMLLYLDDKSYHEIAEITGISETNVATKISRIKANLKTKFSNY</sequence>
<dbReference type="SUPFAM" id="SSF88946">
    <property type="entry name" value="Sigma2 domain of RNA polymerase sigma factors"/>
    <property type="match status" value="1"/>
</dbReference>
<keyword evidence="8" id="KW-1185">Reference proteome</keyword>
<feature type="domain" description="RNA polymerase sigma factor 70 region 4 type 2" evidence="6">
    <location>
        <begin position="107"/>
        <end position="157"/>
    </location>
</feature>
<dbReference type="AlphaFoldDB" id="A0A931GZ88"/>
<dbReference type="Proteomes" id="UP000628448">
    <property type="component" value="Unassembled WGS sequence"/>
</dbReference>
<dbReference type="Pfam" id="PF08281">
    <property type="entry name" value="Sigma70_r4_2"/>
    <property type="match status" value="1"/>
</dbReference>
<evidence type="ECO:0000313" key="8">
    <source>
        <dbReference type="Proteomes" id="UP000628448"/>
    </source>
</evidence>
<dbReference type="InterPro" id="IPR039425">
    <property type="entry name" value="RNA_pol_sigma-70-like"/>
</dbReference>
<dbReference type="InterPro" id="IPR013249">
    <property type="entry name" value="RNA_pol_sigma70_r4_t2"/>
</dbReference>
<comment type="caution">
    <text evidence="7">The sequence shown here is derived from an EMBL/GenBank/DDBJ whole genome shotgun (WGS) entry which is preliminary data.</text>
</comment>
<name>A0A931GZ88_9BACT</name>
<gene>
    <name evidence="7" type="ORF">I5907_17675</name>
</gene>
<proteinExistence type="inferred from homology"/>
<dbReference type="InterPro" id="IPR013324">
    <property type="entry name" value="RNA_pol_sigma_r3/r4-like"/>
</dbReference>
<evidence type="ECO:0000259" key="5">
    <source>
        <dbReference type="Pfam" id="PF04542"/>
    </source>
</evidence>
<keyword evidence="4" id="KW-0804">Transcription</keyword>
<dbReference type="PANTHER" id="PTHR43133:SF45">
    <property type="entry name" value="RNA POLYMERASE ECF-TYPE SIGMA FACTOR"/>
    <property type="match status" value="1"/>
</dbReference>
<evidence type="ECO:0000256" key="3">
    <source>
        <dbReference type="ARBA" id="ARBA00023082"/>
    </source>
</evidence>
<feature type="domain" description="RNA polymerase sigma-70 region 2" evidence="5">
    <location>
        <begin position="11"/>
        <end position="78"/>
    </location>
</feature>